<accession>A0A077SLJ8</accession>
<dbReference type="GeneID" id="40101779"/>
<sequence length="261" mass="28914">MILNNQEWLLAIFKKKGLTPTGKLEFATIDGIDSALAQALNEAFDSQVVSFNDRANQSFREFLKRTPRDRITIGTFSDVKEWLSSFEADRAGRKDTASAGPVNKLAMPLVNLSRSPAFSIYEGELCRDNYDEGHVTNENDEIEALVSTIPFSLEYSLWIASDEKESLGMVTTALAFWLRMYASLGQASFTHRANVGGYEIPVTCYIEGQKSIAFQDLTTGTADNRLFAVGLNLTVVAELPILAYMQQTTGTITVKAKILEE</sequence>
<dbReference type="EMBL" id="FO818745">
    <property type="protein sequence ID" value="CDN90826.1"/>
    <property type="molecule type" value="Genomic_DNA"/>
</dbReference>
<organism evidence="1 2">
    <name type="scientific">Escherichia phage RCS47</name>
    <dbReference type="NCBI Taxonomy" id="1590550"/>
    <lineage>
        <taxon>Viruses</taxon>
        <taxon>Duplodnaviria</taxon>
        <taxon>Heunggongvirae</taxon>
        <taxon>Uroviricota</taxon>
        <taxon>Caudoviricetes</taxon>
        <taxon>Punavirus</taxon>
        <taxon>Punavirus RCS47</taxon>
    </lineage>
</organism>
<protein>
    <submittedName>
        <fullName evidence="1">Baseplate protein Gp24</fullName>
    </submittedName>
</protein>
<reference evidence="1 2" key="1">
    <citation type="journal article" date="2014" name="Antimicrob. Agents Chemother.">
        <title>Characterization of a P1-Like Bacteriophage Carrying an SHV-2 Extended-Spectrum ?-Lactamase from an Escherichia coli Strain.</title>
        <authorList>
            <person name="Billard-Pomares T."/>
            <person name="Fouteau S."/>
            <person name="Jacquet M.E."/>
            <person name="Roche D."/>
            <person name="Barbe V."/>
            <person name="Castellanos M."/>
            <person name="Bouet J.Y."/>
            <person name="Cruveiller S."/>
            <person name="Medigue C."/>
            <person name="Blanco J."/>
            <person name="Clermont O."/>
            <person name="Denamur E."/>
            <person name="Branger C."/>
        </authorList>
    </citation>
    <scope>NUCLEOTIDE SEQUENCE [LARGE SCALE GENOMIC DNA]</scope>
</reference>
<evidence type="ECO:0000313" key="2">
    <source>
        <dbReference type="Proteomes" id="UP000246402"/>
    </source>
</evidence>
<dbReference type="Proteomes" id="UP000246402">
    <property type="component" value="Segment"/>
</dbReference>
<gene>
    <name evidence="1" type="primary">24</name>
    <name evidence="1" type="ORF">EC725RCS47_p0078</name>
</gene>
<keyword evidence="2" id="KW-1185">Reference proteome</keyword>
<dbReference type="KEGG" id="vg:40101779"/>
<proteinExistence type="predicted"/>
<dbReference type="OrthoDB" id="5900at10239"/>
<name>A0A077SLJ8_9CAUD</name>
<evidence type="ECO:0000313" key="1">
    <source>
        <dbReference type="EMBL" id="CDN90826.1"/>
    </source>
</evidence>
<dbReference type="RefSeq" id="YP_009624929.1">
    <property type="nucleotide sequence ID" value="NC_042128.1"/>
</dbReference>